<dbReference type="EMBL" id="SWKV01000030">
    <property type="protein sequence ID" value="KAF3039545.1"/>
    <property type="molecule type" value="Genomic_DNA"/>
</dbReference>
<name>A0A9P4WQG3_9PLEO</name>
<accession>A0A9P4WQG3</accession>
<feature type="compositionally biased region" description="Low complexity" evidence="1">
    <location>
        <begin position="96"/>
        <end position="109"/>
    </location>
</feature>
<organism evidence="2 3">
    <name type="scientific">Didymella heteroderae</name>
    <dbReference type="NCBI Taxonomy" id="1769908"/>
    <lineage>
        <taxon>Eukaryota</taxon>
        <taxon>Fungi</taxon>
        <taxon>Dikarya</taxon>
        <taxon>Ascomycota</taxon>
        <taxon>Pezizomycotina</taxon>
        <taxon>Dothideomycetes</taxon>
        <taxon>Pleosporomycetidae</taxon>
        <taxon>Pleosporales</taxon>
        <taxon>Pleosporineae</taxon>
        <taxon>Didymellaceae</taxon>
        <taxon>Didymella</taxon>
    </lineage>
</organism>
<feature type="region of interest" description="Disordered" evidence="1">
    <location>
        <begin position="156"/>
        <end position="184"/>
    </location>
</feature>
<feature type="region of interest" description="Disordered" evidence="1">
    <location>
        <begin position="93"/>
        <end position="144"/>
    </location>
</feature>
<gene>
    <name evidence="2" type="ORF">E8E12_007105</name>
</gene>
<dbReference type="OrthoDB" id="3782326at2759"/>
<dbReference type="Proteomes" id="UP000758155">
    <property type="component" value="Unassembled WGS sequence"/>
</dbReference>
<comment type="caution">
    <text evidence="2">The sequence shown here is derived from an EMBL/GenBank/DDBJ whole genome shotgun (WGS) entry which is preliminary data.</text>
</comment>
<proteinExistence type="predicted"/>
<dbReference type="AlphaFoldDB" id="A0A9P4WQG3"/>
<feature type="compositionally biased region" description="Basic and acidic residues" evidence="1">
    <location>
        <begin position="156"/>
        <end position="180"/>
    </location>
</feature>
<feature type="region of interest" description="Disordered" evidence="1">
    <location>
        <begin position="21"/>
        <end position="62"/>
    </location>
</feature>
<evidence type="ECO:0000313" key="3">
    <source>
        <dbReference type="Proteomes" id="UP000758155"/>
    </source>
</evidence>
<protein>
    <submittedName>
        <fullName evidence="2">Uncharacterized protein</fullName>
    </submittedName>
</protein>
<keyword evidence="3" id="KW-1185">Reference proteome</keyword>
<sequence length="200" mass="22541">MPSFLKKLLLGKELSNPYVNKYHPGHRATPQPAQHVPNYAAEAMDPHPTSLTLSTRIPSRPVSPTYLEEARRLAGRDPVTGRALSTEQYLSFGEGSAQARQTGRGQQQSHTNERMRRDPYVASGHAAVNGDRSRPVQGRVEQQTRTVGIDVQQERHDVTVRDERRRRLEEESAAAERLRQQEVGGYFAPERSVREYYGGP</sequence>
<evidence type="ECO:0000313" key="2">
    <source>
        <dbReference type="EMBL" id="KAF3039545.1"/>
    </source>
</evidence>
<reference evidence="2" key="1">
    <citation type="submission" date="2019-04" db="EMBL/GenBank/DDBJ databases">
        <title>Sequencing of skin fungus with MAO and IRED activity.</title>
        <authorList>
            <person name="Marsaioli A.J."/>
            <person name="Bonatto J.M.C."/>
            <person name="Reis Junior O."/>
        </authorList>
    </citation>
    <scope>NUCLEOTIDE SEQUENCE</scope>
    <source>
        <strain evidence="2">28M1</strain>
    </source>
</reference>
<evidence type="ECO:0000256" key="1">
    <source>
        <dbReference type="SAM" id="MobiDB-lite"/>
    </source>
</evidence>